<dbReference type="SUPFAM" id="SSF89155">
    <property type="entry name" value="TorD-like"/>
    <property type="match status" value="1"/>
</dbReference>
<accession>A0A1Y0D7V1</accession>
<protein>
    <submittedName>
        <fullName evidence="2">Molecular chaperone TorD</fullName>
    </submittedName>
</protein>
<evidence type="ECO:0000313" key="3">
    <source>
        <dbReference type="Proteomes" id="UP000243937"/>
    </source>
</evidence>
<proteinExistence type="predicted"/>
<keyword evidence="1" id="KW-0143">Chaperone</keyword>
<dbReference type="EMBL" id="CP021377">
    <property type="protein sequence ID" value="ART83633.1"/>
    <property type="molecule type" value="Genomic_DNA"/>
</dbReference>
<evidence type="ECO:0000256" key="1">
    <source>
        <dbReference type="ARBA" id="ARBA00023186"/>
    </source>
</evidence>
<organism evidence="2 3">
    <name type="scientific">Oceanisphaera profunda</name>
    <dbReference type="NCBI Taxonomy" id="1416627"/>
    <lineage>
        <taxon>Bacteria</taxon>
        <taxon>Pseudomonadati</taxon>
        <taxon>Pseudomonadota</taxon>
        <taxon>Gammaproteobacteria</taxon>
        <taxon>Aeromonadales</taxon>
        <taxon>Aeromonadaceae</taxon>
        <taxon>Oceanisphaera</taxon>
    </lineage>
</organism>
<dbReference type="Pfam" id="PF02613">
    <property type="entry name" value="Nitrate_red_del"/>
    <property type="match status" value="1"/>
</dbReference>
<dbReference type="InterPro" id="IPR050289">
    <property type="entry name" value="TorD/DmsD_chaperones"/>
</dbReference>
<dbReference type="InterPro" id="IPR036386">
    <property type="entry name" value="HscB_C_sf"/>
</dbReference>
<dbReference type="AlphaFoldDB" id="A0A1Y0D7V1"/>
<keyword evidence="3" id="KW-1185">Reference proteome</keyword>
<dbReference type="Proteomes" id="UP000243937">
    <property type="component" value="Chromosome"/>
</dbReference>
<gene>
    <name evidence="2" type="ORF">CBP31_14165</name>
</gene>
<dbReference type="OrthoDB" id="7849731at2"/>
<dbReference type="RefSeq" id="WP_087038312.1">
    <property type="nucleotide sequence ID" value="NZ_CP021377.1"/>
</dbReference>
<dbReference type="PANTHER" id="PTHR34227:SF11">
    <property type="entry name" value="CHAPERONE PROTEIN TORD"/>
    <property type="match status" value="1"/>
</dbReference>
<reference evidence="2 3" key="1">
    <citation type="journal article" date="2014" name="Int. J. Syst. Evol. Microbiol.">
        <title>Oceanisphaera profunda sp. nov., a marine bacterium isolated from deep-sea sediment, and emended description of the genus Oceanisphaera.</title>
        <authorList>
            <person name="Xu Z."/>
            <person name="Zhang X.Y."/>
            <person name="Su H.N."/>
            <person name="Yu Z.C."/>
            <person name="Liu C."/>
            <person name="Li H."/>
            <person name="Chen X.L."/>
            <person name="Song X.Y."/>
            <person name="Xie B.B."/>
            <person name="Qin Q.L."/>
            <person name="Zhou B.C."/>
            <person name="Shi M."/>
            <person name="Huang Y."/>
            <person name="Zhang Y.Z."/>
        </authorList>
    </citation>
    <scope>NUCLEOTIDE SEQUENCE [LARGE SCALE GENOMIC DNA]</scope>
    <source>
        <strain evidence="2 3">SM1222</strain>
    </source>
</reference>
<dbReference type="InterPro" id="IPR020945">
    <property type="entry name" value="DMSO/NO3_reduct_chaperone"/>
</dbReference>
<dbReference type="KEGG" id="opf:CBP31_14165"/>
<dbReference type="GO" id="GO:0051259">
    <property type="term" value="P:protein complex oligomerization"/>
    <property type="evidence" value="ECO:0007669"/>
    <property type="project" value="InterPro"/>
</dbReference>
<dbReference type="Gene3D" id="1.20.1280.20">
    <property type="entry name" value="HscB, C-terminal domain"/>
    <property type="match status" value="1"/>
</dbReference>
<dbReference type="NCBIfam" id="NF003442">
    <property type="entry name" value="PRK04976.1"/>
    <property type="match status" value="1"/>
</dbReference>
<evidence type="ECO:0000313" key="2">
    <source>
        <dbReference type="EMBL" id="ART83633.1"/>
    </source>
</evidence>
<sequence>MTLQDATDTTAAPQLSPEQQLAGEYYQHQALICQWFATLLAKELDETALKAYMSGEAAPLLEDLEGISELAKPVQQLSQAISTLHLLEQPKLELAADFASLFLSDARHSPAPYASLYLDDGRFSGPSLQRMQARLAAIGMAVSAELTEPADHVSIMLDYLAEGYRQLAEHPTPAAEATVANFVNEELASWLPEWANRGQRIDTASQFYPALLSLVAAYFG</sequence>
<dbReference type="InterPro" id="IPR036411">
    <property type="entry name" value="TorD-like_sf"/>
</dbReference>
<name>A0A1Y0D7V1_9GAMM</name>
<dbReference type="Gene3D" id="1.20.120.1820">
    <property type="match status" value="1"/>
</dbReference>
<dbReference type="PANTHER" id="PTHR34227">
    <property type="entry name" value="CHAPERONE PROTEIN YCDY"/>
    <property type="match status" value="1"/>
</dbReference>